<evidence type="ECO:0000313" key="3">
    <source>
        <dbReference type="Proteomes" id="UP000236173"/>
    </source>
</evidence>
<comment type="caution">
    <text evidence="2">The sequence shown here is derived from an EMBL/GenBank/DDBJ whole genome shotgun (WGS) entry which is preliminary data.</text>
</comment>
<dbReference type="InterPro" id="IPR024203">
    <property type="entry name" value="Deoxy-glucuronate_isom_IolB"/>
</dbReference>
<dbReference type="Proteomes" id="UP000236173">
    <property type="component" value="Unassembled WGS sequence"/>
</dbReference>
<protein>
    <submittedName>
        <fullName evidence="2">5-deoxy-glucuronate isomerase</fullName>
        <ecNumber evidence="2">5.3.1.30</ecNumber>
    </submittedName>
</protein>
<dbReference type="AlphaFoldDB" id="A0A2H5XE27"/>
<evidence type="ECO:0000256" key="1">
    <source>
        <dbReference type="ARBA" id="ARBA00023235"/>
    </source>
</evidence>
<dbReference type="Pfam" id="PF04962">
    <property type="entry name" value="KduI"/>
    <property type="match status" value="1"/>
</dbReference>
<evidence type="ECO:0000313" key="2">
    <source>
        <dbReference type="EMBL" id="GBC99443.1"/>
    </source>
</evidence>
<sequence>MLREKLHVPLPEGTGRLPIVSPLLGHTQWLSAALLRLEAGSEYEGETGSEETVAVLLVGIVEMEADGKRFTGQRRDVFNDKAFGLYLPPATKFRVRAQTFVEIALMSAPARQGGEVVVITPDRIKSRSVGQFNWRRDIDDLVDATFPAKRLLVGETRNPPGNWSSYPPHKHEVEDPPFEARLEEVYHFRITPPNGFAVQLLYSDDGTLNDAVIVRDGDTIVIPKGYHPVAAPPGYSVYYLWALAGEGRRLFFRYDPRHAWVIGAENILRETAQSP</sequence>
<dbReference type="PIRSF" id="PIRSF036628">
    <property type="entry name" value="IolB"/>
    <property type="match status" value="1"/>
</dbReference>
<dbReference type="SUPFAM" id="SSF51182">
    <property type="entry name" value="RmlC-like cupins"/>
    <property type="match status" value="1"/>
</dbReference>
<reference evidence="3" key="1">
    <citation type="submission" date="2017-09" db="EMBL/GenBank/DDBJ databases">
        <title>Metaegenomics of thermophilic ammonia-oxidizing enrichment culture.</title>
        <authorList>
            <person name="Kato S."/>
            <person name="Suzuki K."/>
        </authorList>
    </citation>
    <scope>NUCLEOTIDE SEQUENCE [LARGE SCALE GENOMIC DNA]</scope>
</reference>
<proteinExistence type="predicted"/>
<organism evidence="2 3">
    <name type="scientific">Candidatus Fervidibacter japonicus</name>
    <dbReference type="NCBI Taxonomy" id="2035412"/>
    <lineage>
        <taxon>Bacteria</taxon>
        <taxon>Candidatus Fervidibacterota</taxon>
        <taxon>Candidatus Fervidibacter</taxon>
    </lineage>
</organism>
<gene>
    <name evidence="2" type="primary">iolB</name>
    <name evidence="2" type="ORF">HRbin17_01967</name>
</gene>
<dbReference type="EC" id="5.3.1.30" evidence="2"/>
<dbReference type="PANTHER" id="PTHR39193:SF1">
    <property type="entry name" value="5-DEOXY-GLUCURONATE ISOMERASE"/>
    <property type="match status" value="1"/>
</dbReference>
<accession>A0A2H5XE27</accession>
<dbReference type="NCBIfam" id="TIGR04378">
    <property type="entry name" value="myo_inos_iolB"/>
    <property type="match status" value="1"/>
</dbReference>
<dbReference type="GO" id="GO:0019310">
    <property type="term" value="P:inositol catabolic process"/>
    <property type="evidence" value="ECO:0007669"/>
    <property type="project" value="InterPro"/>
</dbReference>
<dbReference type="InterPro" id="IPR021120">
    <property type="entry name" value="KduI/IolB_isomerase"/>
</dbReference>
<name>A0A2H5XE27_9BACT</name>
<dbReference type="GO" id="GO:0008880">
    <property type="term" value="F:glucuronate isomerase activity"/>
    <property type="evidence" value="ECO:0007669"/>
    <property type="project" value="InterPro"/>
</dbReference>
<keyword evidence="1 2" id="KW-0413">Isomerase</keyword>
<dbReference type="PANTHER" id="PTHR39193">
    <property type="entry name" value="5-DEOXY-GLUCURONATE ISOMERASE"/>
    <property type="match status" value="1"/>
</dbReference>
<dbReference type="EMBL" id="BEHT01000027">
    <property type="protein sequence ID" value="GBC99443.1"/>
    <property type="molecule type" value="Genomic_DNA"/>
</dbReference>
<dbReference type="InterPro" id="IPR011051">
    <property type="entry name" value="RmlC_Cupin_sf"/>
</dbReference>
<dbReference type="GO" id="GO:0102482">
    <property type="term" value="F:5-deoxy-D-glucuronate isomerase activity"/>
    <property type="evidence" value="ECO:0007669"/>
    <property type="project" value="UniProtKB-EC"/>
</dbReference>
<dbReference type="InterPro" id="IPR014710">
    <property type="entry name" value="RmlC-like_jellyroll"/>
</dbReference>
<dbReference type="Gene3D" id="2.60.120.10">
    <property type="entry name" value="Jelly Rolls"/>
    <property type="match status" value="2"/>
</dbReference>